<dbReference type="RefSeq" id="WP_243859765.1">
    <property type="nucleotide sequence ID" value="NZ_FOWW01000010.1"/>
</dbReference>
<dbReference type="PANTHER" id="PTHR46268">
    <property type="entry name" value="STRESS RESPONSE PROTEIN NHAX"/>
    <property type="match status" value="1"/>
</dbReference>
<name>A0A1I5ZRB7_9PSEU</name>
<dbReference type="InterPro" id="IPR014729">
    <property type="entry name" value="Rossmann-like_a/b/a_fold"/>
</dbReference>
<dbReference type="CDD" id="cd00293">
    <property type="entry name" value="USP-like"/>
    <property type="match status" value="1"/>
</dbReference>
<keyword evidence="6" id="KW-1185">Reference proteome</keyword>
<dbReference type="PRINTS" id="PR01438">
    <property type="entry name" value="UNVRSLSTRESS"/>
</dbReference>
<evidence type="ECO:0000256" key="1">
    <source>
        <dbReference type="ARBA" id="ARBA00008791"/>
    </source>
</evidence>
<dbReference type="InterPro" id="IPR006015">
    <property type="entry name" value="Universal_stress_UspA"/>
</dbReference>
<dbReference type="STRING" id="587909.SAMN05421810_11074"/>
<dbReference type="Gene3D" id="3.40.50.620">
    <property type="entry name" value="HUPs"/>
    <property type="match status" value="2"/>
</dbReference>
<keyword evidence="3" id="KW-0067">ATP-binding</keyword>
<dbReference type="Pfam" id="PF00582">
    <property type="entry name" value="Usp"/>
    <property type="match status" value="2"/>
</dbReference>
<gene>
    <name evidence="5" type="ORF">SAMN05421810_11074</name>
</gene>
<dbReference type="Proteomes" id="UP000198727">
    <property type="component" value="Unassembled WGS sequence"/>
</dbReference>
<proteinExistence type="inferred from homology"/>
<sequence>MTAPGRDRTDRAVVVGFDGSDGARAAVRWAAHEAGARGRPLVVVESFEWGVPEAAQGATSASWRLGEDRLKLFANEQLDGVVAEIRREWPDLDVHGELPEGRPEETVPRVLDDVDAELLVLGASGHGAVSRLVLGSTADELVRTVRQPVVVVRGDGARTDRRTDRPVVVGVDGSTTSARAVGFAFAFAARHHLPLHAVHAWSDRPLDLLEPARIEQPGPEELRAETDELARRHVFAHQPDHPDVRVDWTSVTDRPAHALLDRAEGAALLVVGSHGRGPLRRALLGSVSHAVLYSAPCPVAVLREPETEPT</sequence>
<evidence type="ECO:0000259" key="4">
    <source>
        <dbReference type="Pfam" id="PF00582"/>
    </source>
</evidence>
<feature type="domain" description="UspA" evidence="4">
    <location>
        <begin position="165"/>
        <end position="303"/>
    </location>
</feature>
<dbReference type="GO" id="GO:0005524">
    <property type="term" value="F:ATP binding"/>
    <property type="evidence" value="ECO:0007669"/>
    <property type="project" value="UniProtKB-KW"/>
</dbReference>
<organism evidence="5 6">
    <name type="scientific">Amycolatopsis arida</name>
    <dbReference type="NCBI Taxonomy" id="587909"/>
    <lineage>
        <taxon>Bacteria</taxon>
        <taxon>Bacillati</taxon>
        <taxon>Actinomycetota</taxon>
        <taxon>Actinomycetes</taxon>
        <taxon>Pseudonocardiales</taxon>
        <taxon>Pseudonocardiaceae</taxon>
        <taxon>Amycolatopsis</taxon>
    </lineage>
</organism>
<evidence type="ECO:0000313" key="5">
    <source>
        <dbReference type="EMBL" id="SFQ58972.1"/>
    </source>
</evidence>
<dbReference type="SUPFAM" id="SSF52402">
    <property type="entry name" value="Adenine nucleotide alpha hydrolases-like"/>
    <property type="match status" value="2"/>
</dbReference>
<accession>A0A1I5ZRB7</accession>
<evidence type="ECO:0000256" key="2">
    <source>
        <dbReference type="ARBA" id="ARBA00022741"/>
    </source>
</evidence>
<dbReference type="AlphaFoldDB" id="A0A1I5ZRB7"/>
<keyword evidence="2" id="KW-0547">Nucleotide-binding</keyword>
<dbReference type="PANTHER" id="PTHR46268:SF27">
    <property type="entry name" value="UNIVERSAL STRESS PROTEIN RV2623"/>
    <property type="match status" value="1"/>
</dbReference>
<reference evidence="6" key="1">
    <citation type="submission" date="2016-10" db="EMBL/GenBank/DDBJ databases">
        <authorList>
            <person name="Varghese N."/>
            <person name="Submissions S."/>
        </authorList>
    </citation>
    <scope>NUCLEOTIDE SEQUENCE [LARGE SCALE GENOMIC DNA]</scope>
    <source>
        <strain evidence="6">CGMCC 4.5579</strain>
    </source>
</reference>
<protein>
    <submittedName>
        <fullName evidence="5">Nucleotide-binding universal stress protein, UspA family</fullName>
    </submittedName>
</protein>
<evidence type="ECO:0000256" key="3">
    <source>
        <dbReference type="ARBA" id="ARBA00022840"/>
    </source>
</evidence>
<feature type="domain" description="UspA" evidence="4">
    <location>
        <begin position="12"/>
        <end position="153"/>
    </location>
</feature>
<comment type="similarity">
    <text evidence="1">Belongs to the universal stress protein A family.</text>
</comment>
<evidence type="ECO:0000313" key="6">
    <source>
        <dbReference type="Proteomes" id="UP000198727"/>
    </source>
</evidence>
<dbReference type="EMBL" id="FOWW01000010">
    <property type="protein sequence ID" value="SFQ58972.1"/>
    <property type="molecule type" value="Genomic_DNA"/>
</dbReference>
<dbReference type="InterPro" id="IPR006016">
    <property type="entry name" value="UspA"/>
</dbReference>